<evidence type="ECO:0000256" key="1">
    <source>
        <dbReference type="SAM" id="SignalP"/>
    </source>
</evidence>
<dbReference type="Proteomes" id="UP001163828">
    <property type="component" value="Unassembled WGS sequence"/>
</dbReference>
<reference evidence="2" key="1">
    <citation type="submission" date="2022-08" db="EMBL/GenBank/DDBJ databases">
        <authorList>
            <consortium name="DOE Joint Genome Institute"/>
            <person name="Min B."/>
            <person name="Riley R."/>
            <person name="Sierra-Patev S."/>
            <person name="Naranjo-Ortiz M."/>
            <person name="Looney B."/>
            <person name="Konkel Z."/>
            <person name="Slot J.C."/>
            <person name="Sakamoto Y."/>
            <person name="Steenwyk J.L."/>
            <person name="Rokas A."/>
            <person name="Carro J."/>
            <person name="Camarero S."/>
            <person name="Ferreira P."/>
            <person name="Molpeceres G."/>
            <person name="Ruiz-Duenas F.J."/>
            <person name="Serrano A."/>
            <person name="Henrissat B."/>
            <person name="Drula E."/>
            <person name="Hughes K.W."/>
            <person name="Mata J.L."/>
            <person name="Ishikawa N.K."/>
            <person name="Vargas-Isla R."/>
            <person name="Ushijima S."/>
            <person name="Smith C.A."/>
            <person name="Ahrendt S."/>
            <person name="Andreopoulos W."/>
            <person name="He G."/>
            <person name="Labutti K."/>
            <person name="Lipzen A."/>
            <person name="Ng V."/>
            <person name="Sandor L."/>
            <person name="Barry K."/>
            <person name="Martinez A.T."/>
            <person name="Xiao Y."/>
            <person name="Gibbons J.G."/>
            <person name="Terashima K."/>
            <person name="Hibbett D.S."/>
            <person name="Grigoriev I.V."/>
        </authorList>
    </citation>
    <scope>NUCLEOTIDE SEQUENCE</scope>
    <source>
        <strain evidence="2">TFB10827</strain>
    </source>
</reference>
<feature type="chain" id="PRO_5047441140" description="Secreted protein" evidence="1">
    <location>
        <begin position="20"/>
        <end position="74"/>
    </location>
</feature>
<sequence>MVSVCYIFFYVSFFLRTSCDEISDGRTDRIPSIPKSPGVQCGGGLGCLLKCIEYLICNFTSITSQFSVLVLSFA</sequence>
<feature type="signal peptide" evidence="1">
    <location>
        <begin position="1"/>
        <end position="19"/>
    </location>
</feature>
<accession>A0ABQ8QSH6</accession>
<keyword evidence="1" id="KW-0732">Signal</keyword>
<organism evidence="2 3">
    <name type="scientific">Lentinula boryana</name>
    <dbReference type="NCBI Taxonomy" id="40481"/>
    <lineage>
        <taxon>Eukaryota</taxon>
        <taxon>Fungi</taxon>
        <taxon>Dikarya</taxon>
        <taxon>Basidiomycota</taxon>
        <taxon>Agaricomycotina</taxon>
        <taxon>Agaricomycetes</taxon>
        <taxon>Agaricomycetidae</taxon>
        <taxon>Agaricales</taxon>
        <taxon>Marasmiineae</taxon>
        <taxon>Omphalotaceae</taxon>
        <taxon>Lentinula</taxon>
    </lineage>
</organism>
<name>A0ABQ8QSH6_9AGAR</name>
<keyword evidence="3" id="KW-1185">Reference proteome</keyword>
<evidence type="ECO:0000313" key="2">
    <source>
        <dbReference type="EMBL" id="KAJ4001445.1"/>
    </source>
</evidence>
<comment type="caution">
    <text evidence="2">The sequence shown here is derived from an EMBL/GenBank/DDBJ whole genome shotgun (WGS) entry which is preliminary data.</text>
</comment>
<evidence type="ECO:0008006" key="4">
    <source>
        <dbReference type="Google" id="ProtNLM"/>
    </source>
</evidence>
<protein>
    <recommendedName>
        <fullName evidence="4">Secreted protein</fullName>
    </recommendedName>
</protein>
<dbReference type="EMBL" id="MU790509">
    <property type="protein sequence ID" value="KAJ4001445.1"/>
    <property type="molecule type" value="Genomic_DNA"/>
</dbReference>
<proteinExistence type="predicted"/>
<gene>
    <name evidence="2" type="ORF">F5050DRAFT_1723833</name>
</gene>
<evidence type="ECO:0000313" key="3">
    <source>
        <dbReference type="Proteomes" id="UP001163828"/>
    </source>
</evidence>